<evidence type="ECO:0000313" key="2">
    <source>
        <dbReference type="Proteomes" id="UP000821865"/>
    </source>
</evidence>
<reference evidence="1" key="1">
    <citation type="submission" date="2020-05" db="EMBL/GenBank/DDBJ databases">
        <title>Large-scale comparative analyses of tick genomes elucidate their genetic diversity and vector capacities.</title>
        <authorList>
            <person name="Jia N."/>
            <person name="Wang J."/>
            <person name="Shi W."/>
            <person name="Du L."/>
            <person name="Sun Y."/>
            <person name="Zhan W."/>
            <person name="Jiang J."/>
            <person name="Wang Q."/>
            <person name="Zhang B."/>
            <person name="Ji P."/>
            <person name="Sakyi L.B."/>
            <person name="Cui X."/>
            <person name="Yuan T."/>
            <person name="Jiang B."/>
            <person name="Yang W."/>
            <person name="Lam T.T.-Y."/>
            <person name="Chang Q."/>
            <person name="Ding S."/>
            <person name="Wang X."/>
            <person name="Zhu J."/>
            <person name="Ruan X."/>
            <person name="Zhao L."/>
            <person name="Wei J."/>
            <person name="Que T."/>
            <person name="Du C."/>
            <person name="Cheng J."/>
            <person name="Dai P."/>
            <person name="Han X."/>
            <person name="Huang E."/>
            <person name="Gao Y."/>
            <person name="Liu J."/>
            <person name="Shao H."/>
            <person name="Ye R."/>
            <person name="Li L."/>
            <person name="Wei W."/>
            <person name="Wang X."/>
            <person name="Wang C."/>
            <person name="Yang T."/>
            <person name="Huo Q."/>
            <person name="Li W."/>
            <person name="Guo W."/>
            <person name="Chen H."/>
            <person name="Zhou L."/>
            <person name="Ni X."/>
            <person name="Tian J."/>
            <person name="Zhou Y."/>
            <person name="Sheng Y."/>
            <person name="Liu T."/>
            <person name="Pan Y."/>
            <person name="Xia L."/>
            <person name="Li J."/>
            <person name="Zhao F."/>
            <person name="Cao W."/>
        </authorList>
    </citation>
    <scope>NUCLEOTIDE SEQUENCE</scope>
    <source>
        <strain evidence="1">Dsil-2018</strain>
    </source>
</reference>
<dbReference type="EMBL" id="CM023474">
    <property type="protein sequence ID" value="KAH7949107.1"/>
    <property type="molecule type" value="Genomic_DNA"/>
</dbReference>
<protein>
    <submittedName>
        <fullName evidence="1">Uncharacterized protein</fullName>
    </submittedName>
</protein>
<name>A0ACB8CQ00_DERSI</name>
<sequence length="117" mass="13716">MAAVRLVRLEVIDELLMRRERVYRVRTSIFEVFDEDELQRRFRMLILPGGRLKVIDFDTTKVCHGLFSKRVVRGFFRKTPFEFNDAESAGTVPYMAPEVLRQRPYGEGIKMRTPCGS</sequence>
<comment type="caution">
    <text evidence="1">The sequence shown here is derived from an EMBL/GenBank/DDBJ whole genome shotgun (WGS) entry which is preliminary data.</text>
</comment>
<accession>A0ACB8CQ00</accession>
<dbReference type="Proteomes" id="UP000821865">
    <property type="component" value="Chromosome 5"/>
</dbReference>
<proteinExistence type="predicted"/>
<keyword evidence="2" id="KW-1185">Reference proteome</keyword>
<gene>
    <name evidence="1" type="ORF">HPB49_005216</name>
</gene>
<organism evidence="1 2">
    <name type="scientific">Dermacentor silvarum</name>
    <name type="common">Tick</name>
    <dbReference type="NCBI Taxonomy" id="543639"/>
    <lineage>
        <taxon>Eukaryota</taxon>
        <taxon>Metazoa</taxon>
        <taxon>Ecdysozoa</taxon>
        <taxon>Arthropoda</taxon>
        <taxon>Chelicerata</taxon>
        <taxon>Arachnida</taxon>
        <taxon>Acari</taxon>
        <taxon>Parasitiformes</taxon>
        <taxon>Ixodida</taxon>
        <taxon>Ixodoidea</taxon>
        <taxon>Ixodidae</taxon>
        <taxon>Rhipicephalinae</taxon>
        <taxon>Dermacentor</taxon>
    </lineage>
</organism>
<evidence type="ECO:0000313" key="1">
    <source>
        <dbReference type="EMBL" id="KAH7949107.1"/>
    </source>
</evidence>